<dbReference type="InterPro" id="IPR029501">
    <property type="entry name" value="EndoU_bac"/>
</dbReference>
<organism evidence="3 4">
    <name type="scientific">Planktothrix serta PCC 8927</name>
    <dbReference type="NCBI Taxonomy" id="671068"/>
    <lineage>
        <taxon>Bacteria</taxon>
        <taxon>Bacillati</taxon>
        <taxon>Cyanobacteriota</taxon>
        <taxon>Cyanophyceae</taxon>
        <taxon>Oscillatoriophycideae</taxon>
        <taxon>Oscillatoriales</taxon>
        <taxon>Microcoleaceae</taxon>
        <taxon>Planktothrix</taxon>
    </lineage>
</organism>
<dbReference type="AlphaFoldDB" id="A0A7Z9E1G9"/>
<keyword evidence="1" id="KW-0378">Hydrolase</keyword>
<comment type="caution">
    <text evidence="3">The sequence shown here is derived from an EMBL/GenBank/DDBJ whole genome shotgun (WGS) entry which is preliminary data.</text>
</comment>
<evidence type="ECO:0000313" key="3">
    <source>
        <dbReference type="EMBL" id="VXD21091.1"/>
    </source>
</evidence>
<dbReference type="RefSeq" id="WP_083623534.1">
    <property type="nucleotide sequence ID" value="NZ_LR734876.1"/>
</dbReference>
<evidence type="ECO:0000259" key="2">
    <source>
        <dbReference type="Pfam" id="PF14436"/>
    </source>
</evidence>
<dbReference type="InterPro" id="IPR037227">
    <property type="entry name" value="EndoU-like"/>
</dbReference>
<accession>A0A7Z9E1G9</accession>
<evidence type="ECO:0000313" key="4">
    <source>
        <dbReference type="Proteomes" id="UP000184550"/>
    </source>
</evidence>
<dbReference type="GO" id="GO:0016787">
    <property type="term" value="F:hydrolase activity"/>
    <property type="evidence" value="ECO:0007669"/>
    <property type="project" value="UniProtKB-KW"/>
</dbReference>
<evidence type="ECO:0000256" key="1">
    <source>
        <dbReference type="ARBA" id="ARBA00022801"/>
    </source>
</evidence>
<reference evidence="3" key="1">
    <citation type="submission" date="2019-10" db="EMBL/GenBank/DDBJ databases">
        <authorList>
            <consortium name="Genoscope - CEA"/>
            <person name="William W."/>
        </authorList>
    </citation>
    <scope>NUCLEOTIDE SEQUENCE [LARGE SCALE GENOMIC DNA]</scope>
    <source>
        <strain evidence="3">BBR_PRJEB10992</strain>
    </source>
</reference>
<dbReference type="Pfam" id="PF14436">
    <property type="entry name" value="EndoU_bacteria"/>
    <property type="match status" value="1"/>
</dbReference>
<sequence>MAKFFIKTPSHLGTKLLNWMGRFTGLTLLLFLNLFPNAAIASYSPKSEFLPFFDTVNNPVSVAVGGQQDLTPVPPRLNEFDQAVNKICGLPGNVVSPTEFKMMIKQFPGVFANIKQNVGGFIISGRTSNQEFLDDFTNAWFVVKGFDHVFCGELDYQEIGGLHYVGRYLDLQNKKLAGRLPNSDYRAEVLPGAVYSMGVVMKVRNQLVQSPFKGYAYTLNAEEILTIATKAFKNNSVNHPQTNACLLRITDNGKTFTNVFVSKNRGIRTFYSDVTPDYKKEPVCKR</sequence>
<dbReference type="SUPFAM" id="SSF142877">
    <property type="entry name" value="EndoU-like"/>
    <property type="match status" value="1"/>
</dbReference>
<name>A0A7Z9E1G9_9CYAN</name>
<dbReference type="OrthoDB" id="570830at2"/>
<gene>
    <name evidence="3" type="ORF">PL8927_710045</name>
</gene>
<dbReference type="GO" id="GO:0004540">
    <property type="term" value="F:RNA nuclease activity"/>
    <property type="evidence" value="ECO:0007669"/>
    <property type="project" value="UniProtKB-ARBA"/>
</dbReference>
<dbReference type="EMBL" id="CZCU02000148">
    <property type="protein sequence ID" value="VXD21091.1"/>
    <property type="molecule type" value="Genomic_DNA"/>
</dbReference>
<dbReference type="Proteomes" id="UP000184550">
    <property type="component" value="Unassembled WGS sequence"/>
</dbReference>
<proteinExistence type="predicted"/>
<keyword evidence="4" id="KW-1185">Reference proteome</keyword>
<dbReference type="GO" id="GO:0004519">
    <property type="term" value="F:endonuclease activity"/>
    <property type="evidence" value="ECO:0007669"/>
    <property type="project" value="InterPro"/>
</dbReference>
<protein>
    <recommendedName>
        <fullName evidence="2">Bacterial EndoU nuclease domain-containing protein</fullName>
    </recommendedName>
</protein>
<feature type="domain" description="Bacterial EndoU nuclease" evidence="2">
    <location>
        <begin position="143"/>
        <end position="273"/>
    </location>
</feature>